<dbReference type="AlphaFoldDB" id="A0A975BVF7"/>
<evidence type="ECO:0000256" key="1">
    <source>
        <dbReference type="SAM" id="Phobius"/>
    </source>
</evidence>
<evidence type="ECO:0000313" key="3">
    <source>
        <dbReference type="Proteomes" id="UP000663722"/>
    </source>
</evidence>
<dbReference type="EMBL" id="CP061800">
    <property type="protein sequence ID" value="QTA92028.1"/>
    <property type="molecule type" value="Genomic_DNA"/>
</dbReference>
<keyword evidence="1" id="KW-0472">Membrane</keyword>
<organism evidence="2 3">
    <name type="scientific">Desulfonema magnum</name>
    <dbReference type="NCBI Taxonomy" id="45655"/>
    <lineage>
        <taxon>Bacteria</taxon>
        <taxon>Pseudomonadati</taxon>
        <taxon>Thermodesulfobacteriota</taxon>
        <taxon>Desulfobacteria</taxon>
        <taxon>Desulfobacterales</taxon>
        <taxon>Desulfococcaceae</taxon>
        <taxon>Desulfonema</taxon>
    </lineage>
</organism>
<keyword evidence="3" id="KW-1185">Reference proteome</keyword>
<reference evidence="2" key="1">
    <citation type="journal article" date="2021" name="Microb. Physiol.">
        <title>Proteogenomic Insights into the Physiology of Marine, Sulfate-Reducing, Filamentous Desulfonema limicola and Desulfonema magnum.</title>
        <authorList>
            <person name="Schnaars V."/>
            <person name="Wohlbrand L."/>
            <person name="Scheve S."/>
            <person name="Hinrichs C."/>
            <person name="Reinhardt R."/>
            <person name="Rabus R."/>
        </authorList>
    </citation>
    <scope>NUCLEOTIDE SEQUENCE</scope>
    <source>
        <strain evidence="2">4be13</strain>
    </source>
</reference>
<keyword evidence="1" id="KW-0812">Transmembrane</keyword>
<protein>
    <submittedName>
        <fullName evidence="2">Uncharacterized protein</fullName>
    </submittedName>
</protein>
<feature type="transmembrane region" description="Helical" evidence="1">
    <location>
        <begin position="79"/>
        <end position="97"/>
    </location>
</feature>
<gene>
    <name evidence="2" type="ORF">dnm_081020</name>
</gene>
<evidence type="ECO:0000313" key="2">
    <source>
        <dbReference type="EMBL" id="QTA92028.1"/>
    </source>
</evidence>
<dbReference type="Proteomes" id="UP000663722">
    <property type="component" value="Chromosome"/>
</dbReference>
<sequence length="109" mass="12561">MKFKTRSRSIGIHENSPNLRVSSFQFPVSSFQFPVSSFQFPVSSFKFQVSSFKFQVSSFQFQVSSFKFSVWLTITKMRCIIFFITGLQSFVVLLRGISDKIHISLGPQK</sequence>
<keyword evidence="1" id="KW-1133">Transmembrane helix</keyword>
<accession>A0A975BVF7</accession>
<proteinExistence type="predicted"/>
<dbReference type="KEGG" id="dmm:dnm_081020"/>
<name>A0A975BVF7_9BACT</name>